<gene>
    <name evidence="1" type="ORF">SDC9_151372</name>
</gene>
<proteinExistence type="predicted"/>
<accession>A0A645ERQ9</accession>
<sequence>MGDKNDAQASGLQIPHDVKQTPYLMLIQRGSRLIEYQHLGVDIHRAGDRDHLLDGNGIAGQGQCDVDIHAHAVHQLPGAAVDRLPVDLPALHGLTANKYILGHCQVGAEVDLLIDSRYPQFLRFLR</sequence>
<comment type="caution">
    <text evidence="1">The sequence shown here is derived from an EMBL/GenBank/DDBJ whole genome shotgun (WGS) entry which is preliminary data.</text>
</comment>
<dbReference type="AlphaFoldDB" id="A0A645ERQ9"/>
<dbReference type="EMBL" id="VSSQ01050070">
    <property type="protein sequence ID" value="MPN04136.1"/>
    <property type="molecule type" value="Genomic_DNA"/>
</dbReference>
<organism evidence="1">
    <name type="scientific">bioreactor metagenome</name>
    <dbReference type="NCBI Taxonomy" id="1076179"/>
    <lineage>
        <taxon>unclassified sequences</taxon>
        <taxon>metagenomes</taxon>
        <taxon>ecological metagenomes</taxon>
    </lineage>
</organism>
<protein>
    <submittedName>
        <fullName evidence="1">Uncharacterized protein</fullName>
    </submittedName>
</protein>
<name>A0A645ERQ9_9ZZZZ</name>
<reference evidence="1" key="1">
    <citation type="submission" date="2019-08" db="EMBL/GenBank/DDBJ databases">
        <authorList>
            <person name="Kucharzyk K."/>
            <person name="Murdoch R.W."/>
            <person name="Higgins S."/>
            <person name="Loffler F."/>
        </authorList>
    </citation>
    <scope>NUCLEOTIDE SEQUENCE</scope>
</reference>
<evidence type="ECO:0000313" key="1">
    <source>
        <dbReference type="EMBL" id="MPN04136.1"/>
    </source>
</evidence>